<protein>
    <submittedName>
        <fullName evidence="2">Uncharacterized protein</fullName>
    </submittedName>
</protein>
<dbReference type="AlphaFoldDB" id="A0A5B7J192"/>
<keyword evidence="3" id="KW-1185">Reference proteome</keyword>
<feature type="region of interest" description="Disordered" evidence="1">
    <location>
        <begin position="1"/>
        <end position="37"/>
    </location>
</feature>
<gene>
    <name evidence="2" type="ORF">E2C01_084927</name>
</gene>
<dbReference type="Proteomes" id="UP000324222">
    <property type="component" value="Unassembled WGS sequence"/>
</dbReference>
<proteinExistence type="predicted"/>
<organism evidence="2 3">
    <name type="scientific">Portunus trituberculatus</name>
    <name type="common">Swimming crab</name>
    <name type="synonym">Neptunus trituberculatus</name>
    <dbReference type="NCBI Taxonomy" id="210409"/>
    <lineage>
        <taxon>Eukaryota</taxon>
        <taxon>Metazoa</taxon>
        <taxon>Ecdysozoa</taxon>
        <taxon>Arthropoda</taxon>
        <taxon>Crustacea</taxon>
        <taxon>Multicrustacea</taxon>
        <taxon>Malacostraca</taxon>
        <taxon>Eumalacostraca</taxon>
        <taxon>Eucarida</taxon>
        <taxon>Decapoda</taxon>
        <taxon>Pleocyemata</taxon>
        <taxon>Brachyura</taxon>
        <taxon>Eubrachyura</taxon>
        <taxon>Portunoidea</taxon>
        <taxon>Portunidae</taxon>
        <taxon>Portuninae</taxon>
        <taxon>Portunus</taxon>
    </lineage>
</organism>
<evidence type="ECO:0000256" key="1">
    <source>
        <dbReference type="SAM" id="MobiDB-lite"/>
    </source>
</evidence>
<sequence>MVPRHPRDPPEPSPGGARAVQVSCSRPEKVSGRTPASRIRPISLIVAETVVTQGSGPGGGGGGGGEIG</sequence>
<reference evidence="2 3" key="1">
    <citation type="submission" date="2019-05" db="EMBL/GenBank/DDBJ databases">
        <title>Another draft genome of Portunus trituberculatus and its Hox gene families provides insights of decapod evolution.</title>
        <authorList>
            <person name="Jeong J.-H."/>
            <person name="Song I."/>
            <person name="Kim S."/>
            <person name="Choi T."/>
            <person name="Kim D."/>
            <person name="Ryu S."/>
            <person name="Kim W."/>
        </authorList>
    </citation>
    <scope>NUCLEOTIDE SEQUENCE [LARGE SCALE GENOMIC DNA]</scope>
    <source>
        <tissue evidence="2">Muscle</tissue>
    </source>
</reference>
<accession>A0A5B7J192</accession>
<comment type="caution">
    <text evidence="2">The sequence shown here is derived from an EMBL/GenBank/DDBJ whole genome shotgun (WGS) entry which is preliminary data.</text>
</comment>
<evidence type="ECO:0000313" key="3">
    <source>
        <dbReference type="Proteomes" id="UP000324222"/>
    </source>
</evidence>
<evidence type="ECO:0000313" key="2">
    <source>
        <dbReference type="EMBL" id="MPC89962.1"/>
    </source>
</evidence>
<dbReference type="EMBL" id="VSRR010082800">
    <property type="protein sequence ID" value="MPC89962.1"/>
    <property type="molecule type" value="Genomic_DNA"/>
</dbReference>
<feature type="compositionally biased region" description="Basic and acidic residues" evidence="1">
    <location>
        <begin position="1"/>
        <end position="10"/>
    </location>
</feature>
<name>A0A5B7J192_PORTR</name>